<reference evidence="2" key="2">
    <citation type="submission" date="2015-01" db="EMBL/GenBank/DDBJ databases">
        <title>Evolutionary Origins and Diversification of the Mycorrhizal Mutualists.</title>
        <authorList>
            <consortium name="DOE Joint Genome Institute"/>
            <consortium name="Mycorrhizal Genomics Consortium"/>
            <person name="Kohler A."/>
            <person name="Kuo A."/>
            <person name="Nagy L.G."/>
            <person name="Floudas D."/>
            <person name="Copeland A."/>
            <person name="Barry K.W."/>
            <person name="Cichocki N."/>
            <person name="Veneault-Fourrey C."/>
            <person name="LaButti K."/>
            <person name="Lindquist E.A."/>
            <person name="Lipzen A."/>
            <person name="Lundell T."/>
            <person name="Morin E."/>
            <person name="Murat C."/>
            <person name="Riley R."/>
            <person name="Ohm R."/>
            <person name="Sun H."/>
            <person name="Tunlid A."/>
            <person name="Henrissat B."/>
            <person name="Grigoriev I.V."/>
            <person name="Hibbett D.S."/>
            <person name="Martin F."/>
        </authorList>
    </citation>
    <scope>NUCLEOTIDE SEQUENCE [LARGE SCALE GENOMIC DNA]</scope>
    <source>
        <strain evidence="2">Foug A</strain>
    </source>
</reference>
<proteinExistence type="predicted"/>
<dbReference type="OrthoDB" id="3269221at2759"/>
<keyword evidence="2" id="KW-1185">Reference proteome</keyword>
<dbReference type="Proteomes" id="UP000053989">
    <property type="component" value="Unassembled WGS sequence"/>
</dbReference>
<dbReference type="AlphaFoldDB" id="A0A0C3DQP0"/>
<reference evidence="1 2" key="1">
    <citation type="submission" date="2014-04" db="EMBL/GenBank/DDBJ databases">
        <authorList>
            <consortium name="DOE Joint Genome Institute"/>
            <person name="Kuo A."/>
            <person name="Kohler A."/>
            <person name="Nagy L.G."/>
            <person name="Floudas D."/>
            <person name="Copeland A."/>
            <person name="Barry K.W."/>
            <person name="Cichocki N."/>
            <person name="Veneault-Fourrey C."/>
            <person name="LaButti K."/>
            <person name="Lindquist E.A."/>
            <person name="Lipzen A."/>
            <person name="Lundell T."/>
            <person name="Morin E."/>
            <person name="Murat C."/>
            <person name="Sun H."/>
            <person name="Tunlid A."/>
            <person name="Henrissat B."/>
            <person name="Grigoriev I.V."/>
            <person name="Hibbett D.S."/>
            <person name="Martin F."/>
            <person name="Nordberg H.P."/>
            <person name="Cantor M.N."/>
            <person name="Hua S.X."/>
        </authorList>
    </citation>
    <scope>NUCLEOTIDE SEQUENCE [LARGE SCALE GENOMIC DNA]</scope>
    <source>
        <strain evidence="1 2">Foug A</strain>
    </source>
</reference>
<sequence>MDSQLIPAHLKHVQEESKISLTAIQKSPYDSHPNGLVGHLFALTLTDDGPDPKSSASKLWNSHAEYQESGPSSNAITGSLDPLPFSDIAESLSRLSLSSPTPLSCPNNPPVSQIAGCRIPKKDRCQHSRQALKLLSNIEACANWCFHLLLDPSDNSVAEVTNELMCLRPALESITQKTDSVNSCKKEVTTTLDKLELEVKARQPTCPSSNDPEPVNVNTEHENTPPIERMDIVAQVAVLIGVVCNIIMGVSQCSGNFIIGTLSLLLSLAFQQSDGRLSASHENIIQQLPPTMEAALNKFSLTSKTVTYVVCSCHCTYAPSYLKGSTVPSYPEYCTHHPNPETLCGEPLLDTQASGASLPKKTFIYHDFNDYLAGLLSRINIEMMMDTACNNLTTSLSSPPHFIKTPFEAQFL</sequence>
<name>A0A0C3DQP0_9AGAM</name>
<protein>
    <submittedName>
        <fullName evidence="1">Uncharacterized protein</fullName>
    </submittedName>
</protein>
<dbReference type="InParanoid" id="A0A0C3DQP0"/>
<dbReference type="STRING" id="1036808.A0A0C3DQP0"/>
<evidence type="ECO:0000313" key="1">
    <source>
        <dbReference type="EMBL" id="KIM58311.1"/>
    </source>
</evidence>
<dbReference type="EMBL" id="KN822088">
    <property type="protein sequence ID" value="KIM58311.1"/>
    <property type="molecule type" value="Genomic_DNA"/>
</dbReference>
<dbReference type="HOGENOM" id="CLU_030973_0_1_1"/>
<organism evidence="1 2">
    <name type="scientific">Scleroderma citrinum Foug A</name>
    <dbReference type="NCBI Taxonomy" id="1036808"/>
    <lineage>
        <taxon>Eukaryota</taxon>
        <taxon>Fungi</taxon>
        <taxon>Dikarya</taxon>
        <taxon>Basidiomycota</taxon>
        <taxon>Agaricomycotina</taxon>
        <taxon>Agaricomycetes</taxon>
        <taxon>Agaricomycetidae</taxon>
        <taxon>Boletales</taxon>
        <taxon>Sclerodermatineae</taxon>
        <taxon>Sclerodermataceae</taxon>
        <taxon>Scleroderma</taxon>
    </lineage>
</organism>
<gene>
    <name evidence="1" type="ORF">SCLCIDRAFT_28206</name>
</gene>
<evidence type="ECO:0000313" key="2">
    <source>
        <dbReference type="Proteomes" id="UP000053989"/>
    </source>
</evidence>
<accession>A0A0C3DQP0</accession>